<dbReference type="FunFam" id="3.40.50.1970:FF:000001">
    <property type="entry name" value="3-dehydroquinate synthase"/>
    <property type="match status" value="1"/>
</dbReference>
<feature type="binding site" evidence="17">
    <location>
        <position position="270"/>
    </location>
    <ligand>
        <name>Zn(2+)</name>
        <dbReference type="ChEBI" id="CHEBI:29105"/>
    </ligand>
</feature>
<evidence type="ECO:0000256" key="15">
    <source>
        <dbReference type="ARBA" id="ARBA00023239"/>
    </source>
</evidence>
<evidence type="ECO:0000256" key="2">
    <source>
        <dbReference type="ARBA" id="ARBA00001911"/>
    </source>
</evidence>
<feature type="binding site" evidence="17">
    <location>
        <position position="253"/>
    </location>
    <ligand>
        <name>Zn(2+)</name>
        <dbReference type="ChEBI" id="CHEBI:29105"/>
    </ligand>
</feature>
<dbReference type="GO" id="GO:0009423">
    <property type="term" value="P:chorismate biosynthetic process"/>
    <property type="evidence" value="ECO:0007669"/>
    <property type="project" value="UniProtKB-UniRule"/>
</dbReference>
<comment type="catalytic activity">
    <reaction evidence="1 17">
        <text>7-phospho-2-dehydro-3-deoxy-D-arabino-heptonate = 3-dehydroquinate + phosphate</text>
        <dbReference type="Rhea" id="RHEA:21968"/>
        <dbReference type="ChEBI" id="CHEBI:32364"/>
        <dbReference type="ChEBI" id="CHEBI:43474"/>
        <dbReference type="ChEBI" id="CHEBI:58394"/>
        <dbReference type="EC" id="4.2.3.4"/>
    </reaction>
</comment>
<dbReference type="PIRSF" id="PIRSF001455">
    <property type="entry name" value="DHQ_synth"/>
    <property type="match status" value="1"/>
</dbReference>
<dbReference type="AlphaFoldDB" id="A0A8A7KGA1"/>
<dbReference type="GO" id="GO:0009073">
    <property type="term" value="P:aromatic amino acid family biosynthetic process"/>
    <property type="evidence" value="ECO:0007669"/>
    <property type="project" value="UniProtKB-KW"/>
</dbReference>
<dbReference type="KEGG" id="ifn:GM661_11465"/>
<evidence type="ECO:0000256" key="10">
    <source>
        <dbReference type="ARBA" id="ARBA00022723"/>
    </source>
</evidence>
<feature type="binding site" evidence="17">
    <location>
        <begin position="111"/>
        <end position="115"/>
    </location>
    <ligand>
        <name>NAD(+)</name>
        <dbReference type="ChEBI" id="CHEBI:57540"/>
    </ligand>
</feature>
<feature type="domain" description="3-dehydroquinate synthase C-terminal" evidence="19">
    <location>
        <begin position="187"/>
        <end position="329"/>
    </location>
</feature>
<dbReference type="Gene3D" id="3.40.50.1970">
    <property type="match status" value="1"/>
</dbReference>
<keyword evidence="10 17" id="KW-0479">Metal-binding</keyword>
<keyword evidence="9 17" id="KW-0028">Amino-acid biosynthesis</keyword>
<feature type="binding site" evidence="17">
    <location>
        <position position="190"/>
    </location>
    <ligand>
        <name>Zn(2+)</name>
        <dbReference type="ChEBI" id="CHEBI:29105"/>
    </ligand>
</feature>
<keyword evidence="11 17" id="KW-0547">Nucleotide-binding</keyword>
<dbReference type="UniPathway" id="UPA00053">
    <property type="reaction ID" value="UER00085"/>
</dbReference>
<dbReference type="SUPFAM" id="SSF56796">
    <property type="entry name" value="Dehydroquinate synthase-like"/>
    <property type="match status" value="1"/>
</dbReference>
<dbReference type="GO" id="GO:0003856">
    <property type="term" value="F:3-dehydroquinate synthase activity"/>
    <property type="evidence" value="ECO:0007669"/>
    <property type="project" value="UniProtKB-UniRule"/>
</dbReference>
<dbReference type="HAMAP" id="MF_00110">
    <property type="entry name" value="DHQ_synthase"/>
    <property type="match status" value="1"/>
</dbReference>
<accession>A0A8A7KGA1</accession>
<feature type="binding site" evidence="17">
    <location>
        <position position="148"/>
    </location>
    <ligand>
        <name>NAD(+)</name>
        <dbReference type="ChEBI" id="CHEBI:57540"/>
    </ligand>
</feature>
<evidence type="ECO:0000256" key="9">
    <source>
        <dbReference type="ARBA" id="ARBA00022605"/>
    </source>
</evidence>
<dbReference type="NCBIfam" id="TIGR01357">
    <property type="entry name" value="aroB"/>
    <property type="match status" value="1"/>
</dbReference>
<organism evidence="20 21">
    <name type="scientific">Iocasia fonsfrigidae</name>
    <dbReference type="NCBI Taxonomy" id="2682810"/>
    <lineage>
        <taxon>Bacteria</taxon>
        <taxon>Bacillati</taxon>
        <taxon>Bacillota</taxon>
        <taxon>Clostridia</taxon>
        <taxon>Halanaerobiales</taxon>
        <taxon>Halanaerobiaceae</taxon>
        <taxon>Iocasia</taxon>
    </lineage>
</organism>
<dbReference type="EC" id="4.2.3.4" evidence="6 17"/>
<keyword evidence="14 17" id="KW-0057">Aromatic amino acid biosynthesis</keyword>
<dbReference type="GO" id="GO:0005737">
    <property type="term" value="C:cytoplasm"/>
    <property type="evidence" value="ECO:0007669"/>
    <property type="project" value="UniProtKB-SubCell"/>
</dbReference>
<comment type="pathway">
    <text evidence="4 17">Metabolic intermediate biosynthesis; chorismate biosynthesis; chorismate from D-erythrose 4-phosphate and phosphoenolpyruvate: step 2/7.</text>
</comment>
<feature type="binding site" evidence="17">
    <location>
        <begin position="175"/>
        <end position="178"/>
    </location>
    <ligand>
        <name>NAD(+)</name>
        <dbReference type="ChEBI" id="CHEBI:57540"/>
    </ligand>
</feature>
<feature type="domain" description="3-dehydroquinate synthase N-terminal" evidence="18">
    <location>
        <begin position="73"/>
        <end position="185"/>
    </location>
</feature>
<evidence type="ECO:0000256" key="1">
    <source>
        <dbReference type="ARBA" id="ARBA00001393"/>
    </source>
</evidence>
<dbReference type="CDD" id="cd08195">
    <property type="entry name" value="DHQS"/>
    <property type="match status" value="1"/>
</dbReference>
<comment type="cofactor">
    <cofactor evidence="17">
        <name>Co(2+)</name>
        <dbReference type="ChEBI" id="CHEBI:48828"/>
    </cofactor>
    <cofactor evidence="17">
        <name>Zn(2+)</name>
        <dbReference type="ChEBI" id="CHEBI:29105"/>
    </cofactor>
    <text evidence="17">Binds 1 divalent metal cation per subunit. Can use either Co(2+) or Zn(2+).</text>
</comment>
<dbReference type="EMBL" id="CP046640">
    <property type="protein sequence ID" value="QTL98539.1"/>
    <property type="molecule type" value="Genomic_DNA"/>
</dbReference>
<evidence type="ECO:0000256" key="16">
    <source>
        <dbReference type="ARBA" id="ARBA00023285"/>
    </source>
</evidence>
<evidence type="ECO:0000256" key="17">
    <source>
        <dbReference type="HAMAP-Rule" id="MF_00110"/>
    </source>
</evidence>
<keyword evidence="16 17" id="KW-0170">Cobalt</keyword>
<keyword evidence="13 17" id="KW-0520">NAD</keyword>
<evidence type="ECO:0000259" key="18">
    <source>
        <dbReference type="Pfam" id="PF01761"/>
    </source>
</evidence>
<evidence type="ECO:0000256" key="11">
    <source>
        <dbReference type="ARBA" id="ARBA00022741"/>
    </source>
</evidence>
<dbReference type="Pfam" id="PF24621">
    <property type="entry name" value="DHQS_C"/>
    <property type="match status" value="1"/>
</dbReference>
<comment type="caution">
    <text evidence="17">Lacks conserved residue(s) required for the propagation of feature annotation.</text>
</comment>
<evidence type="ECO:0000256" key="4">
    <source>
        <dbReference type="ARBA" id="ARBA00004661"/>
    </source>
</evidence>
<evidence type="ECO:0000313" key="20">
    <source>
        <dbReference type="EMBL" id="QTL98539.1"/>
    </source>
</evidence>
<comment type="function">
    <text evidence="17">Catalyzes the conversion of 3-deoxy-D-arabino-heptulosonate 7-phosphate (DAHP) to dehydroquinate (DHQ).</text>
</comment>
<name>A0A8A7KGA1_9FIRM</name>
<dbReference type="InterPro" id="IPR016037">
    <property type="entry name" value="DHQ_synth_AroB"/>
</dbReference>
<keyword evidence="15 17" id="KW-0456">Lyase</keyword>
<evidence type="ECO:0000256" key="12">
    <source>
        <dbReference type="ARBA" id="ARBA00022833"/>
    </source>
</evidence>
<feature type="binding site" evidence="17">
    <location>
        <position position="157"/>
    </location>
    <ligand>
        <name>NAD(+)</name>
        <dbReference type="ChEBI" id="CHEBI:57540"/>
    </ligand>
</feature>
<dbReference type="InterPro" id="IPR050071">
    <property type="entry name" value="Dehydroquinate_synthase"/>
</dbReference>
<comment type="similarity">
    <text evidence="5 17">Belongs to the sugar phosphate cyclases superfamily. Dehydroquinate synthase family.</text>
</comment>
<reference evidence="20" key="1">
    <citation type="submission" date="2019-12" db="EMBL/GenBank/DDBJ databases">
        <authorList>
            <person name="zhang j."/>
            <person name="sun C.M."/>
        </authorList>
    </citation>
    <scope>NUCLEOTIDE SEQUENCE</scope>
    <source>
        <strain evidence="20">NS-1</strain>
    </source>
</reference>
<dbReference type="PANTHER" id="PTHR43622">
    <property type="entry name" value="3-DEHYDROQUINATE SYNTHASE"/>
    <property type="match status" value="1"/>
</dbReference>
<keyword evidence="12 17" id="KW-0862">Zinc</keyword>
<proteinExistence type="inferred from homology"/>
<protein>
    <recommendedName>
        <fullName evidence="7 17">3-dehydroquinate synthase</fullName>
        <shortName evidence="17">DHQS</shortName>
        <ecNumber evidence="6 17">4.2.3.4</ecNumber>
    </recommendedName>
</protein>
<evidence type="ECO:0000256" key="14">
    <source>
        <dbReference type="ARBA" id="ARBA00023141"/>
    </source>
</evidence>
<evidence type="ECO:0000259" key="19">
    <source>
        <dbReference type="Pfam" id="PF24621"/>
    </source>
</evidence>
<dbReference type="GO" id="GO:0008652">
    <property type="term" value="P:amino acid biosynthetic process"/>
    <property type="evidence" value="ECO:0007669"/>
    <property type="project" value="UniProtKB-KW"/>
</dbReference>
<dbReference type="PANTHER" id="PTHR43622:SF7">
    <property type="entry name" value="3-DEHYDROQUINATE SYNTHASE, CHLOROPLASTIC"/>
    <property type="match status" value="1"/>
</dbReference>
<dbReference type="InterPro" id="IPR056179">
    <property type="entry name" value="DHQS_C"/>
</dbReference>
<keyword evidence="21" id="KW-1185">Reference proteome</keyword>
<gene>
    <name evidence="17" type="primary">aroB</name>
    <name evidence="20" type="ORF">GM661_11465</name>
</gene>
<evidence type="ECO:0000256" key="5">
    <source>
        <dbReference type="ARBA" id="ARBA00005412"/>
    </source>
</evidence>
<dbReference type="InterPro" id="IPR030963">
    <property type="entry name" value="DHQ_synth_fam"/>
</dbReference>
<evidence type="ECO:0000256" key="6">
    <source>
        <dbReference type="ARBA" id="ARBA00013031"/>
    </source>
</evidence>
<evidence type="ECO:0000256" key="8">
    <source>
        <dbReference type="ARBA" id="ARBA00022490"/>
    </source>
</evidence>
<dbReference type="GO" id="GO:0000166">
    <property type="term" value="F:nucleotide binding"/>
    <property type="evidence" value="ECO:0007669"/>
    <property type="project" value="UniProtKB-KW"/>
</dbReference>
<dbReference type="InterPro" id="IPR030960">
    <property type="entry name" value="DHQS/DOIS_N"/>
</dbReference>
<keyword evidence="8 17" id="KW-0963">Cytoplasm</keyword>
<comment type="subcellular location">
    <subcellularLocation>
        <location evidence="3 17">Cytoplasm</location>
    </subcellularLocation>
</comment>
<evidence type="ECO:0000256" key="7">
    <source>
        <dbReference type="ARBA" id="ARBA00017684"/>
    </source>
</evidence>
<evidence type="ECO:0000313" key="21">
    <source>
        <dbReference type="Proteomes" id="UP000665020"/>
    </source>
</evidence>
<dbReference type="Proteomes" id="UP000665020">
    <property type="component" value="Chromosome"/>
</dbReference>
<dbReference type="GO" id="GO:0046872">
    <property type="term" value="F:metal ion binding"/>
    <property type="evidence" value="ECO:0007669"/>
    <property type="project" value="UniProtKB-KW"/>
</dbReference>
<dbReference type="Gene3D" id="1.20.1090.10">
    <property type="entry name" value="Dehydroquinate synthase-like - alpha domain"/>
    <property type="match status" value="1"/>
</dbReference>
<evidence type="ECO:0000256" key="3">
    <source>
        <dbReference type="ARBA" id="ARBA00004496"/>
    </source>
</evidence>
<sequence>MMSRQELKVNISETKRSYPIIIANNISSQIGSLISDCYRGNKVLLLSDANVSGLYGAGIVSSLEKAGYQVLEYIIPAGEKSKSYHYLRKGYDLLVDNNFNRDNLIIALGGGVVGDLAGFLAATFMRGIPFVQLPTSLLAQVDSSVGGKTAINHPAGKNMIGAFYQPEMVVIDPVFLKTLVPREFKTGMAEIIKHGLIADQGLADYLFERSKNVFKLEKDELSHIIYRSCQIKAAIVMEDEKEKGKRALLNYGHTIGHALEAVTAYKKYNHGEAVAIGMLGAVRLANSLGLLEKSDLQFTEELIRLYDLPLGHQEDPEAIFTALFRDKKVKNDSLRWVLIDRIGNAFIREGIDHSLIKRILEGLLC</sequence>
<feature type="binding site" evidence="17">
    <location>
        <begin position="135"/>
        <end position="136"/>
    </location>
    <ligand>
        <name>NAD(+)</name>
        <dbReference type="ChEBI" id="CHEBI:57540"/>
    </ligand>
</feature>
<evidence type="ECO:0000256" key="13">
    <source>
        <dbReference type="ARBA" id="ARBA00023027"/>
    </source>
</evidence>
<comment type="cofactor">
    <cofactor evidence="2 17">
        <name>NAD(+)</name>
        <dbReference type="ChEBI" id="CHEBI:57540"/>
    </cofactor>
</comment>
<dbReference type="Pfam" id="PF01761">
    <property type="entry name" value="DHQ_synthase"/>
    <property type="match status" value="1"/>
</dbReference>